<evidence type="ECO:0000313" key="8">
    <source>
        <dbReference type="EMBL" id="CEL24059.1"/>
    </source>
</evidence>
<dbReference type="Gene3D" id="3.40.640.10">
    <property type="entry name" value="Type I PLP-dependent aspartate aminotransferase-like (Major domain)"/>
    <property type="match status" value="1"/>
</dbReference>
<keyword evidence="4 5" id="KW-0648">Protein biosynthesis</keyword>
<keyword evidence="2 5" id="KW-0808">Transferase</keyword>
<comment type="cofactor">
    <cofactor evidence="1 5">
        <name>pyridoxal 5'-phosphate</name>
        <dbReference type="ChEBI" id="CHEBI:597326"/>
    </cofactor>
</comment>
<feature type="modified residue" description="N6-(pyridoxal phosphate)lysine" evidence="5">
    <location>
        <position position="215"/>
    </location>
</feature>
<name>A0A090I0S7_METFO</name>
<dbReference type="KEGG" id="mfc:BRM9_1944"/>
<dbReference type="InterPro" id="IPR015421">
    <property type="entry name" value="PyrdxlP-dep_Trfase_major"/>
</dbReference>
<proteinExistence type="inferred from homology"/>
<evidence type="ECO:0000256" key="2">
    <source>
        <dbReference type="ARBA" id="ARBA00022679"/>
    </source>
</evidence>
<dbReference type="EMBL" id="JADIIL010000039">
    <property type="protein sequence ID" value="MBF4476209.1"/>
    <property type="molecule type" value="Genomic_DNA"/>
</dbReference>
<dbReference type="EMBL" id="LN515531">
    <property type="protein sequence ID" value="CEA12498.1"/>
    <property type="molecule type" value="Genomic_DNA"/>
</dbReference>
<dbReference type="NCBIfam" id="NF006810">
    <property type="entry name" value="PRK09331.1"/>
    <property type="match status" value="1"/>
</dbReference>
<dbReference type="InterPro" id="IPR008829">
    <property type="entry name" value="SepSecS/SepCysS"/>
</dbReference>
<dbReference type="EC" id="2.5.1.73" evidence="5"/>
<dbReference type="HAMAP" id="MF_01675">
    <property type="entry name" value="Sep_Cys_tRNA_synth"/>
    <property type="match status" value="1"/>
</dbReference>
<dbReference type="AlphaFoldDB" id="A0A090I0S7"/>
<dbReference type="Proteomes" id="UP000606900">
    <property type="component" value="Unassembled WGS sequence"/>
</dbReference>
<dbReference type="SUPFAM" id="SSF53383">
    <property type="entry name" value="PLP-dependent transferases"/>
    <property type="match status" value="1"/>
</dbReference>
<dbReference type="STRING" id="2162.BRM9_1944"/>
<dbReference type="PANTHER" id="PTHR43586:SF3">
    <property type="entry name" value="O-PHOSPHO-L-SERYL-TRNA:CYS-TRNA SYNTHASE"/>
    <property type="match status" value="1"/>
</dbReference>
<keyword evidence="10" id="KW-1185">Reference proteome</keyword>
<reference evidence="7" key="2">
    <citation type="submission" date="2014-08" db="EMBL/GenBank/DDBJ databases">
        <authorList>
            <person name="Wibberg D."/>
        </authorList>
    </citation>
    <scope>NUCLEOTIDE SEQUENCE</scope>
</reference>
<reference evidence="9" key="4">
    <citation type="submission" date="2020-10" db="EMBL/GenBank/DDBJ databases">
        <title>Dehalococcoides mccartyi of a TCE/Cr reducing biochatode.</title>
        <authorList>
            <person name="Matturro B."/>
        </authorList>
    </citation>
    <scope>NUCLEOTIDE SEQUENCE</scope>
    <source>
        <strain evidence="9">Bin2</strain>
    </source>
</reference>
<comment type="subunit">
    <text evidence="5">Homodimer. Interacts with SepRS.</text>
</comment>
<organism evidence="7">
    <name type="scientific">Methanobacterium formicicum</name>
    <dbReference type="NCBI Taxonomy" id="2162"/>
    <lineage>
        <taxon>Archaea</taxon>
        <taxon>Methanobacteriati</taxon>
        <taxon>Methanobacteriota</taxon>
        <taxon>Methanomada group</taxon>
        <taxon>Methanobacteria</taxon>
        <taxon>Methanobacteriales</taxon>
        <taxon>Methanobacteriaceae</taxon>
        <taxon>Methanobacterium</taxon>
    </lineage>
</organism>
<dbReference type="InterPro" id="IPR015424">
    <property type="entry name" value="PyrdxlP-dep_Trfase"/>
</dbReference>
<dbReference type="InterPro" id="IPR015422">
    <property type="entry name" value="PyrdxlP-dep_Trfase_small"/>
</dbReference>
<feature type="binding site" evidence="5">
    <location>
        <begin position="212"/>
        <end position="214"/>
    </location>
    <ligand>
        <name>pyridoxal 5'-phosphate</name>
        <dbReference type="ChEBI" id="CHEBI:597326"/>
    </ligand>
</feature>
<dbReference type="EMBL" id="CP006933">
    <property type="protein sequence ID" value="AIS32748.1"/>
    <property type="molecule type" value="Genomic_DNA"/>
</dbReference>
<dbReference type="Proteomes" id="UP000062768">
    <property type="component" value="Chromosome I"/>
</dbReference>
<dbReference type="GeneID" id="26738674"/>
<dbReference type="NCBIfam" id="TIGR02539">
    <property type="entry name" value="SepCysS"/>
    <property type="match status" value="1"/>
</dbReference>
<dbReference type="Proteomes" id="UP000029661">
    <property type="component" value="Chromosome"/>
</dbReference>
<dbReference type="EMBL" id="LN734822">
    <property type="protein sequence ID" value="CEL24059.1"/>
    <property type="molecule type" value="Genomic_DNA"/>
</dbReference>
<comment type="catalytic activity">
    <reaction evidence="5">
        <text>O-phospho-L-seryl-tRNA(Cys) + hydrogen sulfide + H(+) = L-cysteinyl-tRNA(Cys) + phosphate</text>
        <dbReference type="Rhea" id="RHEA:25686"/>
        <dbReference type="Rhea" id="RHEA-COMP:9679"/>
        <dbReference type="Rhea" id="RHEA-COMP:9719"/>
        <dbReference type="ChEBI" id="CHEBI:15378"/>
        <dbReference type="ChEBI" id="CHEBI:29919"/>
        <dbReference type="ChEBI" id="CHEBI:43474"/>
        <dbReference type="ChEBI" id="CHEBI:78517"/>
        <dbReference type="ChEBI" id="CHEBI:78551"/>
        <dbReference type="EC" id="2.5.1.73"/>
    </reaction>
</comment>
<evidence type="ECO:0000313" key="6">
    <source>
        <dbReference type="EMBL" id="AIS32748.1"/>
    </source>
</evidence>
<dbReference type="PANTHER" id="PTHR43586">
    <property type="entry name" value="CYSTEINE DESULFURASE"/>
    <property type="match status" value="1"/>
</dbReference>
<dbReference type="Gene3D" id="3.90.1150.10">
    <property type="entry name" value="Aspartate Aminotransferase, domain 1"/>
    <property type="match status" value="1"/>
</dbReference>
<dbReference type="OrthoDB" id="5817at2157"/>
<evidence type="ECO:0000256" key="5">
    <source>
        <dbReference type="HAMAP-Rule" id="MF_01675"/>
    </source>
</evidence>
<dbReference type="GO" id="GO:0043766">
    <property type="term" value="F:Sep-tRNA:Cys-tRNA synthase activity"/>
    <property type="evidence" value="ECO:0007669"/>
    <property type="project" value="UniProtKB-UniRule"/>
</dbReference>
<evidence type="ECO:0000256" key="3">
    <source>
        <dbReference type="ARBA" id="ARBA00022898"/>
    </source>
</evidence>
<evidence type="ECO:0000313" key="10">
    <source>
        <dbReference type="Proteomes" id="UP000062768"/>
    </source>
</evidence>
<comment type="function">
    <text evidence="5">Converts O-phospho-L-seryl-tRNA(Cys) (Sep-tRNA(Cys)) to L-cysteinyl-tRNA(Cys) (Cys-tRNA(Cys)).</text>
</comment>
<accession>A0A090I0S7</accession>
<dbReference type="Pfam" id="PF05889">
    <property type="entry name" value="SepSecS"/>
    <property type="match status" value="1"/>
</dbReference>
<reference evidence="6" key="1">
    <citation type="submission" date="2013-12" db="EMBL/GenBank/DDBJ databases">
        <title>The complete genome sequence of Methanobacterium sp. BRM9.</title>
        <authorList>
            <consortium name="Pastoral Greenhouse Gas Research Consortium"/>
            <person name="Kelly W.J."/>
            <person name="Leahy S.C."/>
            <person name="Perry R."/>
            <person name="Li D."/>
            <person name="Altermann E."/>
            <person name="Lambie S.C."/>
            <person name="Attwood G.T."/>
        </authorList>
    </citation>
    <scope>NUCLEOTIDE SEQUENCE [LARGE SCALE GENOMIC DNA]</scope>
    <source>
        <strain evidence="6">BRM9</strain>
    </source>
</reference>
<evidence type="ECO:0000313" key="7">
    <source>
        <dbReference type="EMBL" id="CEA12498.1"/>
    </source>
</evidence>
<gene>
    <name evidence="6" type="primary">pscS</name>
    <name evidence="6" type="ORF">BRM9_1944</name>
    <name evidence="7" type="ORF">DSM1535_0132</name>
    <name evidence="9" type="ORF">ISP06_12180</name>
    <name evidence="8" type="ORF">MB9_0412</name>
</gene>
<keyword evidence="3 5" id="KW-0663">Pyridoxal phosphate</keyword>
<evidence type="ECO:0000256" key="4">
    <source>
        <dbReference type="ARBA" id="ARBA00022917"/>
    </source>
</evidence>
<dbReference type="PATRIC" id="fig|2162.10.peg.424"/>
<evidence type="ECO:0000256" key="1">
    <source>
        <dbReference type="ARBA" id="ARBA00001933"/>
    </source>
</evidence>
<sequence length="382" mass="42841">MECQDYSLNRQTERENLNLNPLQRGGVLPPESRQALYEFSDGYSVCDYCAGRLDQIPKPSINSFLEDIANFIQVDHARTVHGAREGKFAVMHALCRPGDTVVMDGNAHYTSHLAAERNGLNIVEVPSSGEPEYRVDAEGYHETLDELNDRGEDVSLVLLTHVDGDYGNVTDARAVGKVAHDAGIPFLLNCAYSMGRMPIDAKGWNVDFAVGSGHKSMAASGPIGILGVQEEWADLVLKRSSLHQVKELEMLGCTSRGAPIATLMASLPHIINRVKHWDVEVEKSRYFVSEMEKISGVRQIGVRPTEHDLVRFETPFFHRIADKHPRKGFYLYEELKQRNIVGIKRGQTQWFKCSVYGYSQEQVHYIAHSFAEIADKYGEMAD</sequence>
<protein>
    <recommendedName>
        <fullName evidence="5">O-phospho-L-seryl-tRNA:Cys-tRNA synthase</fullName>
        <ecNumber evidence="5">2.5.1.73</ecNumber>
    </recommendedName>
    <alternativeName>
        <fullName evidence="5">Sep-tRNA:Cys-tRNA synthase</fullName>
        <shortName evidence="5">SepCysS</shortName>
    </alternativeName>
</protein>
<dbReference type="RefSeq" id="WP_048071836.1">
    <property type="nucleotide sequence ID" value="NZ_CALCVY010000218.1"/>
</dbReference>
<reference evidence="8" key="3">
    <citation type="submission" date="2014-09" db="EMBL/GenBank/DDBJ databases">
        <authorList>
            <person name="Bishop-Lilly K.A."/>
            <person name="Broomall S.M."/>
            <person name="Chain P.S."/>
            <person name="Chertkov O."/>
            <person name="Coyne S.R."/>
            <person name="Daligault H.E."/>
            <person name="Davenport K.W."/>
            <person name="Erkkila T."/>
            <person name="Frey K.G."/>
            <person name="Gibbons H.S."/>
            <person name="Gu W."/>
            <person name="Jaissle J."/>
            <person name="Johnson S.L."/>
            <person name="Koroleva G.I."/>
            <person name="Ladner J.T."/>
            <person name="Lo C.-C."/>
            <person name="Minogue T.D."/>
            <person name="Munk C."/>
            <person name="Palacios G.F."/>
            <person name="Redden C.L."/>
            <person name="Rosenzweig C.N."/>
            <person name="Scholz M.B."/>
            <person name="Teshima H."/>
            <person name="Xu Y."/>
        </authorList>
    </citation>
    <scope>NUCLEOTIDE SEQUENCE</scope>
    <source>
        <strain evidence="8">Mb9</strain>
    </source>
</reference>
<dbReference type="GO" id="GO:0006412">
    <property type="term" value="P:translation"/>
    <property type="evidence" value="ECO:0007669"/>
    <property type="project" value="UniProtKB-KW"/>
</dbReference>
<dbReference type="KEGG" id="mfi:DSM1535_0132"/>
<feature type="binding site" evidence="5">
    <location>
        <position position="189"/>
    </location>
    <ligand>
        <name>pyridoxal 5'-phosphate</name>
        <dbReference type="ChEBI" id="CHEBI:597326"/>
    </ligand>
</feature>
<evidence type="ECO:0000313" key="9">
    <source>
        <dbReference type="EMBL" id="MBF4476209.1"/>
    </source>
</evidence>
<dbReference type="InterPro" id="IPR013375">
    <property type="entry name" value="Sep_Cys-tRNA_synth_arc"/>
</dbReference>
<comment type="similarity">
    <text evidence="5">Belongs to the SepCysS family.</text>
</comment>
<feature type="binding site" evidence="5">
    <location>
        <begin position="83"/>
        <end position="84"/>
    </location>
    <ligand>
        <name>pyridoxal 5'-phosphate</name>
        <dbReference type="ChEBI" id="CHEBI:597326"/>
    </ligand>
</feature>